<dbReference type="EC" id="4.99.1.12" evidence="3"/>
<keyword evidence="2 3" id="KW-0456">Lyase</keyword>
<dbReference type="HAMAP" id="MF_01074">
    <property type="entry name" value="LarC"/>
    <property type="match status" value="1"/>
</dbReference>
<dbReference type="Gene3D" id="3.10.20.300">
    <property type="entry name" value="mk0293 like domain"/>
    <property type="match status" value="1"/>
</dbReference>
<dbReference type="EMBL" id="CP045798">
    <property type="protein sequence ID" value="QNB48111.1"/>
    <property type="molecule type" value="Genomic_DNA"/>
</dbReference>
<keyword evidence="1 3" id="KW-0533">Nickel</keyword>
<comment type="catalytic activity">
    <reaction evidence="3">
        <text>Ni(II)-pyridinium-3,5-bisthiocarboxylate mononucleotide = pyridinium-3,5-bisthiocarboxylate mononucleotide + Ni(2+)</text>
        <dbReference type="Rhea" id="RHEA:54784"/>
        <dbReference type="ChEBI" id="CHEBI:49786"/>
        <dbReference type="ChEBI" id="CHEBI:137372"/>
        <dbReference type="ChEBI" id="CHEBI:137373"/>
        <dbReference type="EC" id="4.99.1.12"/>
    </reaction>
</comment>
<dbReference type="GO" id="GO:0016829">
    <property type="term" value="F:lyase activity"/>
    <property type="evidence" value="ECO:0007669"/>
    <property type="project" value="UniProtKB-UniRule"/>
</dbReference>
<evidence type="ECO:0000256" key="1">
    <source>
        <dbReference type="ARBA" id="ARBA00022596"/>
    </source>
</evidence>
<dbReference type="GO" id="GO:0051604">
    <property type="term" value="P:protein maturation"/>
    <property type="evidence" value="ECO:0007669"/>
    <property type="project" value="UniProtKB-UniRule"/>
</dbReference>
<dbReference type="AlphaFoldDB" id="A0A7G6E7Q7"/>
<dbReference type="OrthoDB" id="9765625at2"/>
<accession>A0A7G6E7Q7</accession>
<gene>
    <name evidence="3 4" type="primary">larC</name>
    <name evidence="4" type="ORF">BR63_18675</name>
</gene>
<keyword evidence="5" id="KW-1185">Reference proteome</keyword>
<evidence type="ECO:0000256" key="3">
    <source>
        <dbReference type="HAMAP-Rule" id="MF_01074"/>
    </source>
</evidence>
<comment type="function">
    <text evidence="3">Involved in the biosynthesis of a nickel-pincer cofactor ((SCS)Ni(II) pincer complex). Binds Ni(2+), and functions in nickel delivery to pyridinium-3,5-bisthiocarboxylic acid mononucleotide (P2TMN), to form the mature cofactor. Is thus probably required for the activation of nickel-pincer cofactor-dependent enzymes.</text>
</comment>
<sequence>MKALYFDCFSGISGNMVIGAFLDAGIPLECLARELQKLPLHNEYELVYQRVKKLGISAAYFDVKLPHHHHQEHQHGHHQHRNLQDITEIIENSTLSPKVKGMSLEIFQRLGEAEAKVHNCALHEVHFHEVGAVDAIIDIVGTAFCFHYLGAPRVYASHLHVGNGMVKCSHGLMPVPAPATAELLKGIPFYSGEIKGELVTPTGAAIISTLAREFGPLPPLKTESIAYGAGTWDLPIPNVLRLFVGELVDKAEEEDASTIIETTIDDMNPEFYNYLMEKLFAAGAADVFLTPVYMKKNRPGTLLSVTSNLADHQPLLDIIFTESTTIGVRMYQVTRRKLVRSSHVLETKYGPVRIKAAKTGGKIVNIAPEFEDCRTIARETGIPLKEIYQEAMTLGYKTFVTEKED</sequence>
<dbReference type="InterPro" id="IPR002822">
    <property type="entry name" value="Ni_insertion"/>
</dbReference>
<dbReference type="Pfam" id="PF01969">
    <property type="entry name" value="Ni_insertion"/>
    <property type="match status" value="1"/>
</dbReference>
<comment type="similarity">
    <text evidence="3">Belongs to the LarC family.</text>
</comment>
<evidence type="ECO:0000256" key="2">
    <source>
        <dbReference type="ARBA" id="ARBA00023239"/>
    </source>
</evidence>
<dbReference type="NCBIfam" id="TIGR00299">
    <property type="entry name" value="nickel pincer cofactor biosynthesis protein LarC"/>
    <property type="match status" value="1"/>
</dbReference>
<reference evidence="4 5" key="1">
    <citation type="journal article" date="2019" name="Front. Microbiol.">
        <title>Thermoanaerosceptrum fracticalcis gen. nov. sp. nov., a Novel Fumarate-Fermenting Microorganism From a Deep Fractured Carbonate Aquifer of the US Great Basin.</title>
        <authorList>
            <person name="Hamilton-Brehm S.D."/>
            <person name="Stewart L.E."/>
            <person name="Zavarin M."/>
            <person name="Caldwell M."/>
            <person name="Lawson P.A."/>
            <person name="Onstott T.C."/>
            <person name="Grzymski J."/>
            <person name="Neveux I."/>
            <person name="Lollar B.S."/>
            <person name="Russell C.E."/>
            <person name="Moser D.P."/>
        </authorList>
    </citation>
    <scope>NUCLEOTIDE SEQUENCE [LARGE SCALE GENOMIC DNA]</scope>
    <source>
        <strain evidence="4 5">DRI-13</strain>
    </source>
</reference>
<dbReference type="Gene3D" id="3.30.70.1380">
    <property type="entry name" value="Transcriptional regulatory protein pf0864 domain like"/>
    <property type="match status" value="1"/>
</dbReference>
<dbReference type="RefSeq" id="WP_034420759.1">
    <property type="nucleotide sequence ID" value="NZ_CP045798.1"/>
</dbReference>
<dbReference type="PANTHER" id="PTHR36566:SF1">
    <property type="entry name" value="PYRIDINIUM-3,5-BISTHIOCARBOXYLIC ACID MONONUCLEOTIDE NICKEL INSERTION PROTEIN"/>
    <property type="match status" value="1"/>
</dbReference>
<name>A0A7G6E7Q7_THEFR</name>
<proteinExistence type="inferred from homology"/>
<protein>
    <recommendedName>
        <fullName evidence="3">Pyridinium-3,5-bisthiocarboxylic acid mononucleotide nickel insertion protein</fullName>
        <shortName evidence="3">P2TMN nickel insertion protein</shortName>
        <ecNumber evidence="3">4.99.1.12</ecNumber>
    </recommendedName>
    <alternativeName>
        <fullName evidence="3">Nickel-pincer cofactor biosynthesis protein LarC</fullName>
    </alternativeName>
</protein>
<dbReference type="GO" id="GO:0016151">
    <property type="term" value="F:nickel cation binding"/>
    <property type="evidence" value="ECO:0007669"/>
    <property type="project" value="UniProtKB-UniRule"/>
</dbReference>
<dbReference type="PANTHER" id="PTHR36566">
    <property type="entry name" value="NICKEL INSERTION PROTEIN-RELATED"/>
    <property type="match status" value="1"/>
</dbReference>
<organism evidence="4 5">
    <name type="scientific">Thermanaerosceptrum fracticalcis</name>
    <dbReference type="NCBI Taxonomy" id="1712410"/>
    <lineage>
        <taxon>Bacteria</taxon>
        <taxon>Bacillati</taxon>
        <taxon>Bacillota</taxon>
        <taxon>Clostridia</taxon>
        <taxon>Eubacteriales</taxon>
        <taxon>Peptococcaceae</taxon>
        <taxon>Thermanaerosceptrum</taxon>
    </lineage>
</organism>
<dbReference type="Proteomes" id="UP000515847">
    <property type="component" value="Chromosome"/>
</dbReference>
<dbReference type="KEGG" id="tfr:BR63_18675"/>
<evidence type="ECO:0000313" key="4">
    <source>
        <dbReference type="EMBL" id="QNB48111.1"/>
    </source>
</evidence>
<evidence type="ECO:0000313" key="5">
    <source>
        <dbReference type="Proteomes" id="UP000515847"/>
    </source>
</evidence>